<dbReference type="Gene3D" id="3.10.310.70">
    <property type="match status" value="1"/>
</dbReference>
<dbReference type="GO" id="GO:0016810">
    <property type="term" value="F:hydrolase activity, acting on carbon-nitrogen (but not peptide) bonds"/>
    <property type="evidence" value="ECO:0007669"/>
    <property type="project" value="InterPro"/>
</dbReference>
<organism evidence="2 3">
    <name type="scientific">Candidatus Agrococcus pullicola</name>
    <dbReference type="NCBI Taxonomy" id="2838429"/>
    <lineage>
        <taxon>Bacteria</taxon>
        <taxon>Bacillati</taxon>
        <taxon>Actinomycetota</taxon>
        <taxon>Actinomycetes</taxon>
        <taxon>Micrococcales</taxon>
        <taxon>Microbacteriaceae</taxon>
        <taxon>Agrococcus</taxon>
    </lineage>
</organism>
<dbReference type="Gene3D" id="2.30.40.10">
    <property type="entry name" value="Urease, subunit C, domain 1"/>
    <property type="match status" value="1"/>
</dbReference>
<reference evidence="2" key="1">
    <citation type="journal article" date="2021" name="PeerJ">
        <title>Extensive microbial diversity within the chicken gut microbiome revealed by metagenomics and culture.</title>
        <authorList>
            <person name="Gilroy R."/>
            <person name="Ravi A."/>
            <person name="Getino M."/>
            <person name="Pursley I."/>
            <person name="Horton D.L."/>
            <person name="Alikhan N.F."/>
            <person name="Baker D."/>
            <person name="Gharbi K."/>
            <person name="Hall N."/>
            <person name="Watson M."/>
            <person name="Adriaenssens E.M."/>
            <person name="Foster-Nyarko E."/>
            <person name="Jarju S."/>
            <person name="Secka A."/>
            <person name="Antonio M."/>
            <person name="Oren A."/>
            <person name="Chaudhuri R.R."/>
            <person name="La Ragione R."/>
            <person name="Hildebrand F."/>
            <person name="Pallen M.J."/>
        </authorList>
    </citation>
    <scope>NUCLEOTIDE SEQUENCE</scope>
    <source>
        <strain evidence="2">ChiGjej1B1-98</strain>
    </source>
</reference>
<accession>A0A9D1YW94</accession>
<dbReference type="SUPFAM" id="SSF51556">
    <property type="entry name" value="Metallo-dependent hydrolases"/>
    <property type="match status" value="1"/>
</dbReference>
<dbReference type="Proteomes" id="UP000824005">
    <property type="component" value="Unassembled WGS sequence"/>
</dbReference>
<gene>
    <name evidence="2" type="ORF">H9830_02560</name>
</gene>
<dbReference type="InterPro" id="IPR033932">
    <property type="entry name" value="YtcJ-like"/>
</dbReference>
<sequence length="534" mass="57690">MPDTQLFTGGKVFTADRRPWATAIAVQGDRVLYVGDDDTARRIAPNAAETELAGALVLPGFVDGHAHVVHTGEAAGHVDLWSAGDLQELQHRLMKAAADRTAPRIRAQGWQRSATGAPHREMLDEAVPDVPVYVLAHDLHSIWLNSAALAEIGVDDDTPSPPGGTIHRDEDGHATGLIDETAMEQLVWSTLDRFKTDDDIDRSLAAALRAYRESGITATTEMALDEADLASMRRASDADELTARIAAHVIVHRTGDRQRDLEQVNRVVELAAEEHSDRLRVIGIKIIADGTVDGCTAAVRQPYANGALPGPIWPLDELTPVIIAADAAGLQIAIHAIGDETADIAITAIERAVAANGPARRRHRIEHLEVVDPDDIARLAALGITASMQPVHCDPAIQENWRTMLGDERIDRGYPWPEMTEQGARLAFGSDSPTSPHAPLPNMFVAATRRSALNPELEPNLPGYAVPLADAVVHATRDTAWACGADDRYGRVAAGLFADFIVLDRDIFATDLDELLEAHVVRTVVGGETVFKRD</sequence>
<dbReference type="SUPFAM" id="SSF51338">
    <property type="entry name" value="Composite domain of metallo-dependent hydrolases"/>
    <property type="match status" value="1"/>
</dbReference>
<protein>
    <submittedName>
        <fullName evidence="2">Amidohydrolase</fullName>
    </submittedName>
</protein>
<feature type="domain" description="Amidohydrolase 3" evidence="1">
    <location>
        <begin position="52"/>
        <end position="531"/>
    </location>
</feature>
<dbReference type="Pfam" id="PF07969">
    <property type="entry name" value="Amidohydro_3"/>
    <property type="match status" value="1"/>
</dbReference>
<dbReference type="CDD" id="cd01300">
    <property type="entry name" value="YtcJ_like"/>
    <property type="match status" value="1"/>
</dbReference>
<proteinExistence type="predicted"/>
<dbReference type="PANTHER" id="PTHR22642">
    <property type="entry name" value="IMIDAZOLONEPROPIONASE"/>
    <property type="match status" value="1"/>
</dbReference>
<evidence type="ECO:0000259" key="1">
    <source>
        <dbReference type="Pfam" id="PF07969"/>
    </source>
</evidence>
<dbReference type="EMBL" id="DXDC01000076">
    <property type="protein sequence ID" value="HIY65141.1"/>
    <property type="molecule type" value="Genomic_DNA"/>
</dbReference>
<dbReference type="AlphaFoldDB" id="A0A9D1YW94"/>
<evidence type="ECO:0000313" key="3">
    <source>
        <dbReference type="Proteomes" id="UP000824005"/>
    </source>
</evidence>
<name>A0A9D1YW94_9MICO</name>
<evidence type="ECO:0000313" key="2">
    <source>
        <dbReference type="EMBL" id="HIY65141.1"/>
    </source>
</evidence>
<reference evidence="2" key="2">
    <citation type="submission" date="2021-04" db="EMBL/GenBank/DDBJ databases">
        <authorList>
            <person name="Gilroy R."/>
        </authorList>
    </citation>
    <scope>NUCLEOTIDE SEQUENCE</scope>
    <source>
        <strain evidence="2">ChiGjej1B1-98</strain>
    </source>
</reference>
<dbReference type="PANTHER" id="PTHR22642:SF20">
    <property type="entry name" value="AMIDOHYDROLASE 3 DOMAIN-CONTAINING PROTEIN"/>
    <property type="match status" value="1"/>
</dbReference>
<dbReference type="InterPro" id="IPR011059">
    <property type="entry name" value="Metal-dep_hydrolase_composite"/>
</dbReference>
<dbReference type="Gene3D" id="3.20.20.140">
    <property type="entry name" value="Metal-dependent hydrolases"/>
    <property type="match status" value="1"/>
</dbReference>
<dbReference type="InterPro" id="IPR013108">
    <property type="entry name" value="Amidohydro_3"/>
</dbReference>
<dbReference type="InterPro" id="IPR032466">
    <property type="entry name" value="Metal_Hydrolase"/>
</dbReference>
<comment type="caution">
    <text evidence="2">The sequence shown here is derived from an EMBL/GenBank/DDBJ whole genome shotgun (WGS) entry which is preliminary data.</text>
</comment>